<dbReference type="PANTHER" id="PTHR43115">
    <property type="entry name" value="DEHYDROGENASE/REDUCTASE SDR FAMILY MEMBER 11"/>
    <property type="match status" value="1"/>
</dbReference>
<dbReference type="Proteomes" id="UP000199137">
    <property type="component" value="Unassembled WGS sequence"/>
</dbReference>
<reference evidence="3 4" key="1">
    <citation type="submission" date="2016-10" db="EMBL/GenBank/DDBJ databases">
        <authorList>
            <person name="de Groot N.N."/>
        </authorList>
    </citation>
    <scope>NUCLEOTIDE SEQUENCE [LARGE SCALE GENOMIC DNA]</scope>
    <source>
        <strain evidence="3 4">DSM 44637</strain>
    </source>
</reference>
<dbReference type="SUPFAM" id="SSF51735">
    <property type="entry name" value="NAD(P)-binding Rossmann-fold domains"/>
    <property type="match status" value="1"/>
</dbReference>
<keyword evidence="2" id="KW-0560">Oxidoreductase</keyword>
<dbReference type="InterPro" id="IPR020904">
    <property type="entry name" value="Sc_DH/Rdtase_CS"/>
</dbReference>
<sequence length="236" mass="25524">MSKTALITGASSGIGEATARRLAADGWRVIAGARREDRLAELAASADGIEVHRLDVTDRAGVAEFVARAVRDHGEIDAFVANAGVMPLSRLDAGLVEEWDRMIDVNVRGLLHSIAAALPHFTRQRRGHFVTIASIGAYQVTPTAAVYCGTKYAAWAITEGLRLECDPSIRVTTVSPGVVTSELADTISDPETREFMRIYRKDALEPRAIGDAIAYALDQPADVDVSEMIVRPARQR</sequence>
<dbReference type="PROSITE" id="PS00061">
    <property type="entry name" value="ADH_SHORT"/>
    <property type="match status" value="1"/>
</dbReference>
<dbReference type="PRINTS" id="PR00081">
    <property type="entry name" value="GDHRDH"/>
</dbReference>
<evidence type="ECO:0000256" key="1">
    <source>
        <dbReference type="ARBA" id="ARBA00006484"/>
    </source>
</evidence>
<dbReference type="PANTHER" id="PTHR43115:SF4">
    <property type="entry name" value="DEHYDROGENASE_REDUCTASE SDR FAMILY MEMBER 11"/>
    <property type="match status" value="1"/>
</dbReference>
<organism evidence="3 4">
    <name type="scientific">Amycolatopsis rubida</name>
    <dbReference type="NCBI Taxonomy" id="112413"/>
    <lineage>
        <taxon>Bacteria</taxon>
        <taxon>Bacillati</taxon>
        <taxon>Actinomycetota</taxon>
        <taxon>Actinomycetes</taxon>
        <taxon>Pseudonocardiales</taxon>
        <taxon>Pseudonocardiaceae</taxon>
        <taxon>Amycolatopsis</taxon>
    </lineage>
</organism>
<dbReference type="InterPro" id="IPR036291">
    <property type="entry name" value="NAD(P)-bd_dom_sf"/>
</dbReference>
<dbReference type="GO" id="GO:0016616">
    <property type="term" value="F:oxidoreductase activity, acting on the CH-OH group of donors, NAD or NADP as acceptor"/>
    <property type="evidence" value="ECO:0007669"/>
    <property type="project" value="UniProtKB-ARBA"/>
</dbReference>
<evidence type="ECO:0000256" key="2">
    <source>
        <dbReference type="ARBA" id="ARBA00023002"/>
    </source>
</evidence>
<dbReference type="Gene3D" id="3.40.50.720">
    <property type="entry name" value="NAD(P)-binding Rossmann-like Domain"/>
    <property type="match status" value="1"/>
</dbReference>
<accession>A0A1I5ZSH9</accession>
<dbReference type="EMBL" id="FOWC01000016">
    <property type="protein sequence ID" value="SFQ59313.1"/>
    <property type="molecule type" value="Genomic_DNA"/>
</dbReference>
<comment type="similarity">
    <text evidence="1">Belongs to the short-chain dehydrogenases/reductases (SDR) family.</text>
</comment>
<dbReference type="STRING" id="112413.SAMN05421854_11667"/>
<name>A0A1I5ZSH9_9PSEU</name>
<protein>
    <submittedName>
        <fullName evidence="3">NADP-dependent 3-hydroxy acid dehydrogenase YdfG</fullName>
    </submittedName>
</protein>
<evidence type="ECO:0000313" key="3">
    <source>
        <dbReference type="EMBL" id="SFQ59313.1"/>
    </source>
</evidence>
<dbReference type="RefSeq" id="WP_093576501.1">
    <property type="nucleotide sequence ID" value="NZ_FOWC01000016.1"/>
</dbReference>
<dbReference type="AlphaFoldDB" id="A0A1I5ZSH9"/>
<dbReference type="OrthoDB" id="9775296at2"/>
<gene>
    <name evidence="3" type="ORF">SAMN05421854_11667</name>
</gene>
<dbReference type="Pfam" id="PF00106">
    <property type="entry name" value="adh_short"/>
    <property type="match status" value="1"/>
</dbReference>
<proteinExistence type="inferred from homology"/>
<dbReference type="FunFam" id="3.40.50.720:FF:000047">
    <property type="entry name" value="NADP-dependent L-serine/L-allo-threonine dehydrogenase"/>
    <property type="match status" value="1"/>
</dbReference>
<dbReference type="InterPro" id="IPR002347">
    <property type="entry name" value="SDR_fam"/>
</dbReference>
<evidence type="ECO:0000313" key="4">
    <source>
        <dbReference type="Proteomes" id="UP000199137"/>
    </source>
</evidence>